<dbReference type="SUPFAM" id="SSF51679">
    <property type="entry name" value="Bacterial luciferase-like"/>
    <property type="match status" value="1"/>
</dbReference>
<dbReference type="InterPro" id="IPR036661">
    <property type="entry name" value="Luciferase-like_sf"/>
</dbReference>
<accession>A0ABP7T3J1</accession>
<dbReference type="EMBL" id="BAABAL010000018">
    <property type="protein sequence ID" value="GAA4020507.1"/>
    <property type="molecule type" value="Genomic_DNA"/>
</dbReference>
<evidence type="ECO:0000313" key="7">
    <source>
        <dbReference type="Proteomes" id="UP001501747"/>
    </source>
</evidence>
<evidence type="ECO:0000313" key="6">
    <source>
        <dbReference type="EMBL" id="GAA4020507.1"/>
    </source>
</evidence>
<feature type="domain" description="Luciferase-like" evidence="5">
    <location>
        <begin position="13"/>
        <end position="214"/>
    </location>
</feature>
<protein>
    <submittedName>
        <fullName evidence="6">LLM class F420-dependent oxidoreductase</fullName>
    </submittedName>
</protein>
<dbReference type="PANTHER" id="PTHR42847:SF4">
    <property type="entry name" value="ALKANESULFONATE MONOOXYGENASE-RELATED"/>
    <property type="match status" value="1"/>
</dbReference>
<reference evidence="7" key="1">
    <citation type="journal article" date="2019" name="Int. J. Syst. Evol. Microbiol.">
        <title>The Global Catalogue of Microorganisms (GCM) 10K type strain sequencing project: providing services to taxonomists for standard genome sequencing and annotation.</title>
        <authorList>
            <consortium name="The Broad Institute Genomics Platform"/>
            <consortium name="The Broad Institute Genome Sequencing Center for Infectious Disease"/>
            <person name="Wu L."/>
            <person name="Ma J."/>
        </authorList>
    </citation>
    <scope>NUCLEOTIDE SEQUENCE [LARGE SCALE GENOMIC DNA]</scope>
    <source>
        <strain evidence="7">JCM 17342</strain>
    </source>
</reference>
<name>A0ABP7T3J1_9PSEU</name>
<evidence type="ECO:0000256" key="1">
    <source>
        <dbReference type="ARBA" id="ARBA00022630"/>
    </source>
</evidence>
<keyword evidence="2" id="KW-0288">FMN</keyword>
<keyword evidence="1" id="KW-0285">Flavoprotein</keyword>
<dbReference type="Gene3D" id="3.20.20.30">
    <property type="entry name" value="Luciferase-like domain"/>
    <property type="match status" value="1"/>
</dbReference>
<comment type="caution">
    <text evidence="6">The sequence shown here is derived from an EMBL/GenBank/DDBJ whole genome shotgun (WGS) entry which is preliminary data.</text>
</comment>
<dbReference type="InterPro" id="IPR011251">
    <property type="entry name" value="Luciferase-like_dom"/>
</dbReference>
<organism evidence="6 7">
    <name type="scientific">Allokutzneria multivorans</name>
    <dbReference type="NCBI Taxonomy" id="1142134"/>
    <lineage>
        <taxon>Bacteria</taxon>
        <taxon>Bacillati</taxon>
        <taxon>Actinomycetota</taxon>
        <taxon>Actinomycetes</taxon>
        <taxon>Pseudonocardiales</taxon>
        <taxon>Pseudonocardiaceae</taxon>
        <taxon>Allokutzneria</taxon>
    </lineage>
</organism>
<evidence type="ECO:0000259" key="5">
    <source>
        <dbReference type="Pfam" id="PF00296"/>
    </source>
</evidence>
<keyword evidence="7" id="KW-1185">Reference proteome</keyword>
<dbReference type="RefSeq" id="WP_344879403.1">
    <property type="nucleotide sequence ID" value="NZ_BAABAL010000018.1"/>
</dbReference>
<evidence type="ECO:0000256" key="4">
    <source>
        <dbReference type="ARBA" id="ARBA00023033"/>
    </source>
</evidence>
<gene>
    <name evidence="6" type="ORF">GCM10022247_50680</name>
</gene>
<keyword evidence="3" id="KW-0560">Oxidoreductase</keyword>
<dbReference type="PANTHER" id="PTHR42847">
    <property type="entry name" value="ALKANESULFONATE MONOOXYGENASE"/>
    <property type="match status" value="1"/>
</dbReference>
<sequence length="280" mass="29210">MLVGLALGNGGAHVDARDLVAEAVRAEAAGLDSVWVMDRWLRPHAAVDMPGVPVPVTLPAEAYSCVFDPIETLTFIAARTERVLLGTSAINALYHPPVLLARRLATLDQLSGGRVIAGLTSGWMAEEFAVAGVPRERTGVALDDHIAAMRAVWGPDPVAHSGAHYAIPTSDIGPKPLQDKGIPVVIGYTTPAGARRAARVGDGVHPYRNDFESLAGDIAVAAGKPVVLRTDVGGGILPGSAERWGESLARLAEMGVDHVLVALDDDNSVEALGAAVRALR</sequence>
<dbReference type="Proteomes" id="UP001501747">
    <property type="component" value="Unassembled WGS sequence"/>
</dbReference>
<dbReference type="Pfam" id="PF00296">
    <property type="entry name" value="Bac_luciferase"/>
    <property type="match status" value="1"/>
</dbReference>
<evidence type="ECO:0000256" key="3">
    <source>
        <dbReference type="ARBA" id="ARBA00023002"/>
    </source>
</evidence>
<dbReference type="InterPro" id="IPR050172">
    <property type="entry name" value="SsuD_RutA_monooxygenase"/>
</dbReference>
<proteinExistence type="predicted"/>
<evidence type="ECO:0000256" key="2">
    <source>
        <dbReference type="ARBA" id="ARBA00022643"/>
    </source>
</evidence>
<keyword evidence="4" id="KW-0503">Monooxygenase</keyword>